<reference evidence="9 10" key="1">
    <citation type="submission" date="2020-02" db="EMBL/GenBank/DDBJ databases">
        <title>Genomic and physiological characterization of two novel Nitrospinaceae genera.</title>
        <authorList>
            <person name="Mueller A.J."/>
            <person name="Jung M.-Y."/>
            <person name="Strachan C.R."/>
            <person name="Herbold C.W."/>
            <person name="Kirkegaard R.H."/>
            <person name="Daims H."/>
        </authorList>
    </citation>
    <scope>NUCLEOTIDE SEQUENCE [LARGE SCALE GENOMIC DNA]</scope>
    <source>
        <strain evidence="9">EB</strain>
    </source>
</reference>
<dbReference type="Pfam" id="PF02954">
    <property type="entry name" value="HTH_8"/>
    <property type="match status" value="1"/>
</dbReference>
<dbReference type="GO" id="GO:0006355">
    <property type="term" value="P:regulation of DNA-templated transcription"/>
    <property type="evidence" value="ECO:0007669"/>
    <property type="project" value="InterPro"/>
</dbReference>
<dbReference type="FunFam" id="3.40.50.300:FF:000006">
    <property type="entry name" value="DNA-binding transcriptional regulator NtrC"/>
    <property type="match status" value="1"/>
</dbReference>
<evidence type="ECO:0000256" key="4">
    <source>
        <dbReference type="ARBA" id="ARBA00023125"/>
    </source>
</evidence>
<dbReference type="PANTHER" id="PTHR32071:SF57">
    <property type="entry name" value="C4-DICARBOXYLATE TRANSPORT TRANSCRIPTIONAL REGULATORY PROTEIN DCTD"/>
    <property type="match status" value="1"/>
</dbReference>
<gene>
    <name evidence="9" type="ORF">G3M70_02540</name>
</gene>
<evidence type="ECO:0000259" key="8">
    <source>
        <dbReference type="PROSITE" id="PS50045"/>
    </source>
</evidence>
<dbReference type="InterPro" id="IPR002197">
    <property type="entry name" value="HTH_Fis"/>
</dbReference>
<dbReference type="PANTHER" id="PTHR32071">
    <property type="entry name" value="TRANSCRIPTIONAL REGULATORY PROTEIN"/>
    <property type="match status" value="1"/>
</dbReference>
<dbReference type="GO" id="GO:0043565">
    <property type="term" value="F:sequence-specific DNA binding"/>
    <property type="evidence" value="ECO:0007669"/>
    <property type="project" value="InterPro"/>
</dbReference>
<dbReference type="PRINTS" id="PR01590">
    <property type="entry name" value="HTHFIS"/>
</dbReference>
<feature type="region of interest" description="Disordered" evidence="7">
    <location>
        <begin position="261"/>
        <end position="282"/>
    </location>
</feature>
<dbReference type="Gene3D" id="1.10.8.60">
    <property type="match status" value="1"/>
</dbReference>
<dbReference type="GO" id="GO:0005524">
    <property type="term" value="F:ATP binding"/>
    <property type="evidence" value="ECO:0007669"/>
    <property type="project" value="UniProtKB-KW"/>
</dbReference>
<dbReference type="PROSITE" id="PS00688">
    <property type="entry name" value="SIGMA54_INTERACT_3"/>
    <property type="match status" value="1"/>
</dbReference>
<evidence type="ECO:0000256" key="7">
    <source>
        <dbReference type="SAM" id="MobiDB-lite"/>
    </source>
</evidence>
<dbReference type="EMBL" id="CP048685">
    <property type="protein sequence ID" value="QPJ60823.1"/>
    <property type="molecule type" value="Genomic_DNA"/>
</dbReference>
<keyword evidence="4" id="KW-0238">DNA-binding</keyword>
<dbReference type="KEGG" id="nli:G3M70_02540"/>
<dbReference type="InterPro" id="IPR009057">
    <property type="entry name" value="Homeodomain-like_sf"/>
</dbReference>
<sequence>MSIKLKTGKYHLIGQSPAIQKVFDMVERAADSDSTVLICGESGTGKELIARALHHNSGRATQSFMPVNCGAIPGELLESELFGHEKGSFTGAINQRIGRLELAHDGTVFLDEIGDMPPTLQVKLLRVLAEGEIDRVGGTRPIPIDVRVIAATHRDLEASIENEKFREDLYYRLNVIPIHLPPLRERQEDIPHLVNHYLKVFNESKGKNVTGVDPQALKILCNYPWPGNIRELANFVERMVVLSRSGTLTPRDLPAKVLGDTPQENWAPHEEEVPGDSPAEFLRNNRQQPYFSGLPEEGISLKQVVEEFEKELIVEALDRTDWVKNKAAQVLGLNRTTLVEKLKKMKITRPG</sequence>
<dbReference type="InterPro" id="IPR003593">
    <property type="entry name" value="AAA+_ATPase"/>
</dbReference>
<dbReference type="CDD" id="cd00009">
    <property type="entry name" value="AAA"/>
    <property type="match status" value="1"/>
</dbReference>
<keyword evidence="3" id="KW-0805">Transcription regulation</keyword>
<dbReference type="SUPFAM" id="SSF52540">
    <property type="entry name" value="P-loop containing nucleoside triphosphate hydrolases"/>
    <property type="match status" value="1"/>
</dbReference>
<dbReference type="Proteomes" id="UP000594688">
    <property type="component" value="Chromosome"/>
</dbReference>
<dbReference type="FunFam" id="1.10.8.60:FF:000014">
    <property type="entry name" value="DNA-binding transcriptional regulator NtrC"/>
    <property type="match status" value="1"/>
</dbReference>
<dbReference type="Pfam" id="PF00158">
    <property type="entry name" value="Sigma54_activat"/>
    <property type="match status" value="1"/>
</dbReference>
<organism evidence="9 10">
    <name type="scientific">Candidatus Nitronauta litoralis</name>
    <dbReference type="NCBI Taxonomy" id="2705533"/>
    <lineage>
        <taxon>Bacteria</taxon>
        <taxon>Pseudomonadati</taxon>
        <taxon>Nitrospinota/Tectimicrobiota group</taxon>
        <taxon>Nitrospinota</taxon>
        <taxon>Nitrospinia</taxon>
        <taxon>Nitrospinales</taxon>
        <taxon>Nitrospinaceae</taxon>
        <taxon>Candidatus Nitronauta</taxon>
    </lineage>
</organism>
<feature type="domain" description="Sigma-54 factor interaction" evidence="8">
    <location>
        <begin position="12"/>
        <end position="241"/>
    </location>
</feature>
<dbReference type="Gene3D" id="3.40.50.300">
    <property type="entry name" value="P-loop containing nucleotide triphosphate hydrolases"/>
    <property type="match status" value="1"/>
</dbReference>
<dbReference type="AlphaFoldDB" id="A0A7T0BTU9"/>
<evidence type="ECO:0000313" key="10">
    <source>
        <dbReference type="Proteomes" id="UP000594688"/>
    </source>
</evidence>
<dbReference type="PROSITE" id="PS00675">
    <property type="entry name" value="SIGMA54_INTERACT_1"/>
    <property type="match status" value="1"/>
</dbReference>
<protein>
    <submittedName>
        <fullName evidence="9">Sigma-54-dependent Fis family transcriptional regulator</fullName>
    </submittedName>
</protein>
<evidence type="ECO:0000256" key="6">
    <source>
        <dbReference type="ARBA" id="ARBA00023163"/>
    </source>
</evidence>
<proteinExistence type="predicted"/>
<evidence type="ECO:0000256" key="2">
    <source>
        <dbReference type="ARBA" id="ARBA00022840"/>
    </source>
</evidence>
<evidence type="ECO:0000313" key="9">
    <source>
        <dbReference type="EMBL" id="QPJ60823.1"/>
    </source>
</evidence>
<evidence type="ECO:0000256" key="1">
    <source>
        <dbReference type="ARBA" id="ARBA00022741"/>
    </source>
</evidence>
<dbReference type="InterPro" id="IPR002078">
    <property type="entry name" value="Sigma_54_int"/>
</dbReference>
<name>A0A7T0BTU9_9BACT</name>
<dbReference type="PROSITE" id="PS50045">
    <property type="entry name" value="SIGMA54_INTERACT_4"/>
    <property type="match status" value="1"/>
</dbReference>
<dbReference type="InterPro" id="IPR027417">
    <property type="entry name" value="P-loop_NTPase"/>
</dbReference>
<keyword evidence="1" id="KW-0547">Nucleotide-binding</keyword>
<dbReference type="SMART" id="SM00382">
    <property type="entry name" value="AAA"/>
    <property type="match status" value="1"/>
</dbReference>
<dbReference type="InterPro" id="IPR025662">
    <property type="entry name" value="Sigma_54_int_dom_ATP-bd_1"/>
</dbReference>
<dbReference type="Pfam" id="PF25601">
    <property type="entry name" value="AAA_lid_14"/>
    <property type="match status" value="1"/>
</dbReference>
<evidence type="ECO:0000256" key="3">
    <source>
        <dbReference type="ARBA" id="ARBA00023015"/>
    </source>
</evidence>
<evidence type="ECO:0000256" key="5">
    <source>
        <dbReference type="ARBA" id="ARBA00023159"/>
    </source>
</evidence>
<keyword evidence="2" id="KW-0067">ATP-binding</keyword>
<dbReference type="InterPro" id="IPR025944">
    <property type="entry name" value="Sigma_54_int_dom_CS"/>
</dbReference>
<dbReference type="Gene3D" id="1.10.10.60">
    <property type="entry name" value="Homeodomain-like"/>
    <property type="match status" value="1"/>
</dbReference>
<dbReference type="SUPFAM" id="SSF46689">
    <property type="entry name" value="Homeodomain-like"/>
    <property type="match status" value="1"/>
</dbReference>
<keyword evidence="5" id="KW-0010">Activator</keyword>
<keyword evidence="6" id="KW-0804">Transcription</keyword>
<accession>A0A7T0BTU9</accession>
<dbReference type="InterPro" id="IPR058031">
    <property type="entry name" value="AAA_lid_NorR"/>
</dbReference>